<proteinExistence type="predicted"/>
<evidence type="ECO:0000313" key="3">
    <source>
        <dbReference type="Proteomes" id="UP000000305"/>
    </source>
</evidence>
<dbReference type="Proteomes" id="UP000000305">
    <property type="component" value="Unassembled WGS sequence"/>
</dbReference>
<name>E9FW23_DAPPU</name>
<accession>E9FW23</accession>
<dbReference type="KEGG" id="dpx:DAPPUDRAFT_233898"/>
<feature type="compositionally biased region" description="Basic and acidic residues" evidence="1">
    <location>
        <begin position="132"/>
        <end position="143"/>
    </location>
</feature>
<evidence type="ECO:0000313" key="2">
    <source>
        <dbReference type="EMBL" id="EFX88647.1"/>
    </source>
</evidence>
<dbReference type="AlphaFoldDB" id="E9FW23"/>
<gene>
    <name evidence="2" type="ORF">DAPPUDRAFT_233898</name>
</gene>
<evidence type="ECO:0000256" key="1">
    <source>
        <dbReference type="SAM" id="MobiDB-lite"/>
    </source>
</evidence>
<reference evidence="2 3" key="1">
    <citation type="journal article" date="2011" name="Science">
        <title>The ecoresponsive genome of Daphnia pulex.</title>
        <authorList>
            <person name="Colbourne J.K."/>
            <person name="Pfrender M.E."/>
            <person name="Gilbert D."/>
            <person name="Thomas W.K."/>
            <person name="Tucker A."/>
            <person name="Oakley T.H."/>
            <person name="Tokishita S."/>
            <person name="Aerts A."/>
            <person name="Arnold G.J."/>
            <person name="Basu M.K."/>
            <person name="Bauer D.J."/>
            <person name="Caceres C.E."/>
            <person name="Carmel L."/>
            <person name="Casola C."/>
            <person name="Choi J.H."/>
            <person name="Detter J.C."/>
            <person name="Dong Q."/>
            <person name="Dusheyko S."/>
            <person name="Eads B.D."/>
            <person name="Frohlich T."/>
            <person name="Geiler-Samerotte K.A."/>
            <person name="Gerlach D."/>
            <person name="Hatcher P."/>
            <person name="Jogdeo S."/>
            <person name="Krijgsveld J."/>
            <person name="Kriventseva E.V."/>
            <person name="Kultz D."/>
            <person name="Laforsch C."/>
            <person name="Lindquist E."/>
            <person name="Lopez J."/>
            <person name="Manak J.R."/>
            <person name="Muller J."/>
            <person name="Pangilinan J."/>
            <person name="Patwardhan R.P."/>
            <person name="Pitluck S."/>
            <person name="Pritham E.J."/>
            <person name="Rechtsteiner A."/>
            <person name="Rho M."/>
            <person name="Rogozin I.B."/>
            <person name="Sakarya O."/>
            <person name="Salamov A."/>
            <person name="Schaack S."/>
            <person name="Shapiro H."/>
            <person name="Shiga Y."/>
            <person name="Skalitzky C."/>
            <person name="Smith Z."/>
            <person name="Souvorov A."/>
            <person name="Sung W."/>
            <person name="Tang Z."/>
            <person name="Tsuchiya D."/>
            <person name="Tu H."/>
            <person name="Vos H."/>
            <person name="Wang M."/>
            <person name="Wolf Y.I."/>
            <person name="Yamagata H."/>
            <person name="Yamada T."/>
            <person name="Ye Y."/>
            <person name="Shaw J.R."/>
            <person name="Andrews J."/>
            <person name="Crease T.J."/>
            <person name="Tang H."/>
            <person name="Lucas S.M."/>
            <person name="Robertson H.M."/>
            <person name="Bork P."/>
            <person name="Koonin E.V."/>
            <person name="Zdobnov E.M."/>
            <person name="Grigoriev I.V."/>
            <person name="Lynch M."/>
            <person name="Boore J.L."/>
        </authorList>
    </citation>
    <scope>NUCLEOTIDE SEQUENCE [LARGE SCALE GENOMIC DNA]</scope>
</reference>
<sequence length="173" mass="20532">MSFVFPPNQNPDIEFPAANHLADATRIVGHRIQTNDEHWYNMDDYDTCMPVVWVLEGMAMMRACGNVTFRAKHPKVIARFLRTYQLRRRRRRRQNWRSNETIHFDVHLLLPYSTSTKSLMAETGRHPKPRRVKPDGSDGKFHRLTPEKKNRFHFILTSFGWRNIDRIAKTVSR</sequence>
<dbReference type="InParanoid" id="E9FW23"/>
<keyword evidence="3" id="KW-1185">Reference proteome</keyword>
<protein>
    <submittedName>
        <fullName evidence="2">Uncharacterized protein</fullName>
    </submittedName>
</protein>
<dbReference type="HOGENOM" id="CLU_1549198_0_0_1"/>
<organism evidence="2 3">
    <name type="scientific">Daphnia pulex</name>
    <name type="common">Water flea</name>
    <dbReference type="NCBI Taxonomy" id="6669"/>
    <lineage>
        <taxon>Eukaryota</taxon>
        <taxon>Metazoa</taxon>
        <taxon>Ecdysozoa</taxon>
        <taxon>Arthropoda</taxon>
        <taxon>Crustacea</taxon>
        <taxon>Branchiopoda</taxon>
        <taxon>Diplostraca</taxon>
        <taxon>Cladocera</taxon>
        <taxon>Anomopoda</taxon>
        <taxon>Daphniidae</taxon>
        <taxon>Daphnia</taxon>
    </lineage>
</organism>
<dbReference type="EMBL" id="GL732525">
    <property type="protein sequence ID" value="EFX88647.1"/>
    <property type="molecule type" value="Genomic_DNA"/>
</dbReference>
<feature type="region of interest" description="Disordered" evidence="1">
    <location>
        <begin position="119"/>
        <end position="143"/>
    </location>
</feature>